<sequence>MLARHELLGQSANSLQQVVTSFGTLLLVRVIVTPAVYPRLLEFLHFDIQSTGQKSHCVNTRWGHRNALF</sequence>
<name>A0A8S9WMC5_APOLU</name>
<comment type="caution">
    <text evidence="1">The sequence shown here is derived from an EMBL/GenBank/DDBJ whole genome shotgun (WGS) entry which is preliminary data.</text>
</comment>
<proteinExistence type="predicted"/>
<evidence type="ECO:0000313" key="1">
    <source>
        <dbReference type="EMBL" id="KAF6197439.1"/>
    </source>
</evidence>
<accession>A0A8S9WMC5</accession>
<dbReference type="Proteomes" id="UP000466442">
    <property type="component" value="Unassembled WGS sequence"/>
</dbReference>
<organism evidence="1 2">
    <name type="scientific">Apolygus lucorum</name>
    <name type="common">Small green plant bug</name>
    <name type="synonym">Lygocoris lucorum</name>
    <dbReference type="NCBI Taxonomy" id="248454"/>
    <lineage>
        <taxon>Eukaryota</taxon>
        <taxon>Metazoa</taxon>
        <taxon>Ecdysozoa</taxon>
        <taxon>Arthropoda</taxon>
        <taxon>Hexapoda</taxon>
        <taxon>Insecta</taxon>
        <taxon>Pterygota</taxon>
        <taxon>Neoptera</taxon>
        <taxon>Paraneoptera</taxon>
        <taxon>Hemiptera</taxon>
        <taxon>Heteroptera</taxon>
        <taxon>Panheteroptera</taxon>
        <taxon>Cimicomorpha</taxon>
        <taxon>Miridae</taxon>
        <taxon>Mirini</taxon>
        <taxon>Apolygus</taxon>
    </lineage>
</organism>
<dbReference type="EMBL" id="WIXP02000058">
    <property type="protein sequence ID" value="KAF6197439.1"/>
    <property type="molecule type" value="Genomic_DNA"/>
</dbReference>
<evidence type="ECO:0000313" key="2">
    <source>
        <dbReference type="Proteomes" id="UP000466442"/>
    </source>
</evidence>
<protein>
    <submittedName>
        <fullName evidence="1">Uncharacterized protein</fullName>
    </submittedName>
</protein>
<gene>
    <name evidence="1" type="ORF">GE061_020194</name>
</gene>
<dbReference type="AlphaFoldDB" id="A0A8S9WMC5"/>
<reference evidence="1" key="1">
    <citation type="journal article" date="2021" name="Mol. Ecol. Resour.">
        <title>Apolygus lucorum genome provides insights into omnivorousness and mesophyll feeding.</title>
        <authorList>
            <person name="Liu Y."/>
            <person name="Liu H."/>
            <person name="Wang H."/>
            <person name="Huang T."/>
            <person name="Liu B."/>
            <person name="Yang B."/>
            <person name="Yin L."/>
            <person name="Li B."/>
            <person name="Zhang Y."/>
            <person name="Zhang S."/>
            <person name="Jiang F."/>
            <person name="Zhang X."/>
            <person name="Ren Y."/>
            <person name="Wang B."/>
            <person name="Wang S."/>
            <person name="Lu Y."/>
            <person name="Wu K."/>
            <person name="Fan W."/>
            <person name="Wang G."/>
        </authorList>
    </citation>
    <scope>NUCLEOTIDE SEQUENCE</scope>
    <source>
        <strain evidence="1">12Hb</strain>
    </source>
</reference>
<keyword evidence="2" id="KW-1185">Reference proteome</keyword>
<dbReference type="OrthoDB" id="2306559at2759"/>